<dbReference type="AlphaFoldDB" id="A0AAQ3R7G5"/>
<evidence type="ECO:0000259" key="2">
    <source>
        <dbReference type="Pfam" id="PF24855"/>
    </source>
</evidence>
<dbReference type="InterPro" id="IPR056146">
    <property type="entry name" value="DUF7729"/>
</dbReference>
<feature type="domain" description="DUF7729" evidence="2">
    <location>
        <begin position="113"/>
        <end position="318"/>
    </location>
</feature>
<dbReference type="EMBL" id="CP138580">
    <property type="protein sequence ID" value="WPG97944.1"/>
    <property type="molecule type" value="Genomic_DNA"/>
</dbReference>
<dbReference type="PANTHER" id="PTHR39460">
    <property type="entry name" value="EXPRESSED PROTEIN"/>
    <property type="match status" value="1"/>
</dbReference>
<feature type="compositionally biased region" description="Low complexity" evidence="1">
    <location>
        <begin position="92"/>
        <end position="111"/>
    </location>
</feature>
<gene>
    <name evidence="3" type="ORF">R9X50_00072700</name>
</gene>
<dbReference type="Proteomes" id="UP001303373">
    <property type="component" value="Chromosome 1"/>
</dbReference>
<dbReference type="Pfam" id="PF24855">
    <property type="entry name" value="DUF7729"/>
    <property type="match status" value="1"/>
</dbReference>
<feature type="region of interest" description="Disordered" evidence="1">
    <location>
        <begin position="92"/>
        <end position="114"/>
    </location>
</feature>
<name>A0AAQ3R7G5_9PEZI</name>
<keyword evidence="4" id="KW-1185">Reference proteome</keyword>
<evidence type="ECO:0000313" key="3">
    <source>
        <dbReference type="EMBL" id="WPG97944.1"/>
    </source>
</evidence>
<organism evidence="3 4">
    <name type="scientific">Acrodontium crateriforme</name>
    <dbReference type="NCBI Taxonomy" id="150365"/>
    <lineage>
        <taxon>Eukaryota</taxon>
        <taxon>Fungi</taxon>
        <taxon>Dikarya</taxon>
        <taxon>Ascomycota</taxon>
        <taxon>Pezizomycotina</taxon>
        <taxon>Dothideomycetes</taxon>
        <taxon>Dothideomycetidae</taxon>
        <taxon>Mycosphaerellales</taxon>
        <taxon>Teratosphaeriaceae</taxon>
        <taxon>Acrodontium</taxon>
    </lineage>
</organism>
<accession>A0AAQ3R7G5</accession>
<sequence>MCHRTSDRNLHSSPGLNMQWMTYVFLFGIAFLLCPGAMASDLYEAMELGYRGELIFDQSEPPVPPQVHLMRRQDVSSSVLSTSTALSTSAITTTSSTSSGSGLTTATSSSTNSLPTPFDTSLGNNFTASSCPQFFHTFLSNTIFQSCLPLSLLLETSSSFFQISHSLVQLTHTLDATCTVDLNQCSSVMASLATQIQSDAACGADFRLQNPTVRQAYNGFIAYEPLYHAGCLTDSSGNYCFSNAILNTSAPSSSYVYYLPLGVQLPGGTQPTCNTCLQNTMSVFAAAASNSTQPLSSDYGAAAQQIDVVCGPSFVQQSVKTNAATPISSSSGLGLSIAVAVAVLLF</sequence>
<dbReference type="PANTHER" id="PTHR39460:SF1">
    <property type="entry name" value="C6 TRANSCRIPTION FACTOR"/>
    <property type="match status" value="1"/>
</dbReference>
<protein>
    <recommendedName>
        <fullName evidence="2">DUF7729 domain-containing protein</fullName>
    </recommendedName>
</protein>
<evidence type="ECO:0000313" key="4">
    <source>
        <dbReference type="Proteomes" id="UP001303373"/>
    </source>
</evidence>
<reference evidence="3 4" key="1">
    <citation type="submission" date="2023-11" db="EMBL/GenBank/DDBJ databases">
        <title>An acidophilic fungus is an integral part of prey digestion in a carnivorous sundew plant.</title>
        <authorList>
            <person name="Tsai I.J."/>
        </authorList>
    </citation>
    <scope>NUCLEOTIDE SEQUENCE [LARGE SCALE GENOMIC DNA]</scope>
    <source>
        <strain evidence="3">169a</strain>
    </source>
</reference>
<evidence type="ECO:0000256" key="1">
    <source>
        <dbReference type="SAM" id="MobiDB-lite"/>
    </source>
</evidence>
<proteinExistence type="predicted"/>